<dbReference type="SUPFAM" id="SSF46689">
    <property type="entry name" value="Homeodomain-like"/>
    <property type="match status" value="1"/>
</dbReference>
<feature type="domain" description="HTH tetR-type" evidence="3">
    <location>
        <begin position="4"/>
        <end position="64"/>
    </location>
</feature>
<dbReference type="Pfam" id="PF00440">
    <property type="entry name" value="TetR_N"/>
    <property type="match status" value="1"/>
</dbReference>
<reference evidence="4" key="1">
    <citation type="submission" date="2020-09" db="EMBL/GenBank/DDBJ databases">
        <title>New species isolated from human feces.</title>
        <authorList>
            <person name="Kitahara M."/>
            <person name="Shigeno Y."/>
            <person name="Shime M."/>
            <person name="Matsumoto Y."/>
            <person name="Nakamura S."/>
            <person name="Motooka D."/>
            <person name="Fukuoka S."/>
            <person name="Nishikawa H."/>
            <person name="Benno Y."/>
        </authorList>
    </citation>
    <scope>NUCLEOTIDE SEQUENCE</scope>
    <source>
        <strain evidence="4">MM50</strain>
    </source>
</reference>
<dbReference type="PROSITE" id="PS50977">
    <property type="entry name" value="HTH_TETR_2"/>
    <property type="match status" value="1"/>
</dbReference>
<keyword evidence="5" id="KW-1185">Reference proteome</keyword>
<evidence type="ECO:0000259" key="3">
    <source>
        <dbReference type="PROSITE" id="PS50977"/>
    </source>
</evidence>
<name>A0A810Q4V2_9FIRM</name>
<sequence>MENAQRKREILDVCLATFIRRGLYETSVRDLSRALALQSGGIYYWFKDKDDVVVTCAEEAALRLEEHLIAPALQDIREPDRMMERLRLRADELRPMMKFFASVCACSRYEERLRPVLGRLAERYEKYAARFASELHCELQEIAPYVYFAITTVTDYMIFGEASYIEPQIRLIKSAIRSILEKDDTERTI</sequence>
<protein>
    <recommendedName>
        <fullName evidence="3">HTH tetR-type domain-containing protein</fullName>
    </recommendedName>
</protein>
<dbReference type="Gene3D" id="1.10.357.10">
    <property type="entry name" value="Tetracycline Repressor, domain 2"/>
    <property type="match status" value="1"/>
</dbReference>
<gene>
    <name evidence="4" type="ORF">MM50RIKEN_10500</name>
</gene>
<dbReference type="RefSeq" id="WP_213542038.1">
    <property type="nucleotide sequence ID" value="NZ_AP023418.1"/>
</dbReference>
<dbReference type="GO" id="GO:0003677">
    <property type="term" value="F:DNA binding"/>
    <property type="evidence" value="ECO:0007669"/>
    <property type="project" value="UniProtKB-UniRule"/>
</dbReference>
<keyword evidence="1 2" id="KW-0238">DNA-binding</keyword>
<evidence type="ECO:0000256" key="2">
    <source>
        <dbReference type="PROSITE-ProRule" id="PRU00335"/>
    </source>
</evidence>
<dbReference type="InterPro" id="IPR001647">
    <property type="entry name" value="HTH_TetR"/>
</dbReference>
<feature type="DNA-binding region" description="H-T-H motif" evidence="2">
    <location>
        <begin position="27"/>
        <end position="46"/>
    </location>
</feature>
<dbReference type="EMBL" id="AP023418">
    <property type="protein sequence ID" value="BCK81287.1"/>
    <property type="molecule type" value="Genomic_DNA"/>
</dbReference>
<proteinExistence type="predicted"/>
<dbReference type="KEGG" id="vcop:MM50RIKEN_10500"/>
<dbReference type="AlphaFoldDB" id="A0A810Q4V2"/>
<dbReference type="Proteomes" id="UP000681035">
    <property type="component" value="Chromosome"/>
</dbReference>
<accession>A0A810Q4V2</accession>
<dbReference type="InterPro" id="IPR009057">
    <property type="entry name" value="Homeodomain-like_sf"/>
</dbReference>
<organism evidence="4 5">
    <name type="scientific">Vescimonas coprocola</name>
    <dbReference type="NCBI Taxonomy" id="2714355"/>
    <lineage>
        <taxon>Bacteria</taxon>
        <taxon>Bacillati</taxon>
        <taxon>Bacillota</taxon>
        <taxon>Clostridia</taxon>
        <taxon>Eubacteriales</taxon>
        <taxon>Oscillospiraceae</taxon>
        <taxon>Vescimonas</taxon>
    </lineage>
</organism>
<evidence type="ECO:0000313" key="4">
    <source>
        <dbReference type="EMBL" id="BCK81287.1"/>
    </source>
</evidence>
<evidence type="ECO:0000313" key="5">
    <source>
        <dbReference type="Proteomes" id="UP000681035"/>
    </source>
</evidence>
<evidence type="ECO:0000256" key="1">
    <source>
        <dbReference type="ARBA" id="ARBA00023125"/>
    </source>
</evidence>